<dbReference type="InterPro" id="IPR003439">
    <property type="entry name" value="ABC_transporter-like_ATP-bd"/>
</dbReference>
<dbReference type="EMBL" id="JBHSLU010000040">
    <property type="protein sequence ID" value="MFC5506369.1"/>
    <property type="molecule type" value="Genomic_DNA"/>
</dbReference>
<keyword evidence="3 5" id="KW-0067">ATP-binding</keyword>
<dbReference type="Pfam" id="PF12399">
    <property type="entry name" value="BCA_ABC_TP_C"/>
    <property type="match status" value="1"/>
</dbReference>
<dbReference type="Proteomes" id="UP001596060">
    <property type="component" value="Unassembled WGS sequence"/>
</dbReference>
<keyword evidence="1" id="KW-0813">Transport</keyword>
<evidence type="ECO:0000256" key="2">
    <source>
        <dbReference type="ARBA" id="ARBA00022741"/>
    </source>
</evidence>
<reference evidence="6" key="1">
    <citation type="journal article" date="2019" name="Int. J. Syst. Evol. Microbiol.">
        <title>The Global Catalogue of Microorganisms (GCM) 10K type strain sequencing project: providing services to taxonomists for standard genome sequencing and annotation.</title>
        <authorList>
            <consortium name="The Broad Institute Genomics Platform"/>
            <consortium name="The Broad Institute Genome Sequencing Center for Infectious Disease"/>
            <person name="Wu L."/>
            <person name="Ma J."/>
        </authorList>
    </citation>
    <scope>NUCLEOTIDE SEQUENCE [LARGE SCALE GENOMIC DNA]</scope>
    <source>
        <strain evidence="6">CCUG 43117</strain>
    </source>
</reference>
<dbReference type="GO" id="GO:0005524">
    <property type="term" value="F:ATP binding"/>
    <property type="evidence" value="ECO:0007669"/>
    <property type="project" value="UniProtKB-KW"/>
</dbReference>
<proteinExistence type="predicted"/>
<dbReference type="InterPro" id="IPR032823">
    <property type="entry name" value="BCA_ABC_TP_C"/>
</dbReference>
<evidence type="ECO:0000313" key="6">
    <source>
        <dbReference type="Proteomes" id="UP001596060"/>
    </source>
</evidence>
<name>A0ABW0P136_9HYPH</name>
<dbReference type="CDD" id="cd03219">
    <property type="entry name" value="ABC_Mj1267_LivG_branched"/>
    <property type="match status" value="1"/>
</dbReference>
<evidence type="ECO:0000256" key="1">
    <source>
        <dbReference type="ARBA" id="ARBA00022448"/>
    </source>
</evidence>
<comment type="caution">
    <text evidence="5">The sequence shown here is derived from an EMBL/GenBank/DDBJ whole genome shotgun (WGS) entry which is preliminary data.</text>
</comment>
<gene>
    <name evidence="5" type="ORF">ACFPN9_13990</name>
</gene>
<accession>A0ABW0P136</accession>
<sequence length="257" mass="27383">MTMLQVEQLGIRFGGVVALDGVDFSVGEGEIYALIGPNGAGKTTLFNCVSGLYIPTTGKVTLAGSDISSLRPFERARRGMTRTFQNLQIFEHMTVVENVMVGARIHEKGGLLAHMLGLPSVKAQNAATRRHALELLERVGIVARADERAGDQSYGVVKRLEIARALATAPRVLMLDEPVAGCNAAETAEVEAVIREVAGMGVSVVLVEHDMHMVMGLADRVHVLNQGKTLAVGQPDEIRCNEAVIAAYLGATEPADA</sequence>
<dbReference type="Pfam" id="PF00005">
    <property type="entry name" value="ABC_tran"/>
    <property type="match status" value="1"/>
</dbReference>
<dbReference type="SUPFAM" id="SSF52540">
    <property type="entry name" value="P-loop containing nucleoside triphosphate hydrolases"/>
    <property type="match status" value="1"/>
</dbReference>
<dbReference type="PROSITE" id="PS50893">
    <property type="entry name" value="ABC_TRANSPORTER_2"/>
    <property type="match status" value="1"/>
</dbReference>
<dbReference type="Gene3D" id="3.40.50.300">
    <property type="entry name" value="P-loop containing nucleotide triphosphate hydrolases"/>
    <property type="match status" value="1"/>
</dbReference>
<dbReference type="InterPro" id="IPR051120">
    <property type="entry name" value="ABC_AA/LPS_Transport"/>
</dbReference>
<protein>
    <submittedName>
        <fullName evidence="5">ABC transporter ATP-binding protein</fullName>
    </submittedName>
</protein>
<feature type="domain" description="ABC transporter" evidence="4">
    <location>
        <begin position="4"/>
        <end position="251"/>
    </location>
</feature>
<dbReference type="PANTHER" id="PTHR45772:SF7">
    <property type="entry name" value="AMINO ACID ABC TRANSPORTER ATP-BINDING PROTEIN"/>
    <property type="match status" value="1"/>
</dbReference>
<keyword evidence="2" id="KW-0547">Nucleotide-binding</keyword>
<dbReference type="SMART" id="SM00382">
    <property type="entry name" value="AAA"/>
    <property type="match status" value="1"/>
</dbReference>
<dbReference type="RefSeq" id="WP_067996049.1">
    <property type="nucleotide sequence ID" value="NZ_JBHSLU010000040.1"/>
</dbReference>
<dbReference type="InterPro" id="IPR003593">
    <property type="entry name" value="AAA+_ATPase"/>
</dbReference>
<keyword evidence="6" id="KW-1185">Reference proteome</keyword>
<evidence type="ECO:0000259" key="4">
    <source>
        <dbReference type="PROSITE" id="PS50893"/>
    </source>
</evidence>
<dbReference type="PANTHER" id="PTHR45772">
    <property type="entry name" value="CONSERVED COMPONENT OF ABC TRANSPORTER FOR NATURAL AMINO ACIDS-RELATED"/>
    <property type="match status" value="1"/>
</dbReference>
<evidence type="ECO:0000313" key="5">
    <source>
        <dbReference type="EMBL" id="MFC5506369.1"/>
    </source>
</evidence>
<evidence type="ECO:0000256" key="3">
    <source>
        <dbReference type="ARBA" id="ARBA00022840"/>
    </source>
</evidence>
<dbReference type="InterPro" id="IPR027417">
    <property type="entry name" value="P-loop_NTPase"/>
</dbReference>
<organism evidence="5 6">
    <name type="scientific">Bosea massiliensis</name>
    <dbReference type="NCBI Taxonomy" id="151419"/>
    <lineage>
        <taxon>Bacteria</taxon>
        <taxon>Pseudomonadati</taxon>
        <taxon>Pseudomonadota</taxon>
        <taxon>Alphaproteobacteria</taxon>
        <taxon>Hyphomicrobiales</taxon>
        <taxon>Boseaceae</taxon>
        <taxon>Bosea</taxon>
    </lineage>
</organism>